<dbReference type="CDD" id="cd00009">
    <property type="entry name" value="AAA"/>
    <property type="match status" value="1"/>
</dbReference>
<organism evidence="5 6">
    <name type="scientific">Tremblaya princeps</name>
    <dbReference type="NCBI Taxonomy" id="189385"/>
    <lineage>
        <taxon>Bacteria</taxon>
        <taxon>Pseudomonadati</taxon>
        <taxon>Pseudomonadota</taxon>
        <taxon>Betaproteobacteria</taxon>
        <taxon>Candidatus Tremblayella</taxon>
    </lineage>
</organism>
<dbReference type="InterPro" id="IPR008921">
    <property type="entry name" value="DNA_pol3_clamp-load_cplx_C"/>
</dbReference>
<dbReference type="Proteomes" id="UP000075242">
    <property type="component" value="Chromosome I"/>
</dbReference>
<sequence length="358" mass="38129">MGRLAHCALAARLRPQCLDDVVGQDCAVRALRSSINAGYSHSAYCLMGPRGTGKTSLSRILSKCLNCSHGITDAPCHACTSCRDVDEGRRVDYVEVDAASNRGVDQMCALLSSSSYAPLSSRHRIYAIDEAHMLTPQALTSMLKTLEEPPVHVKFILCTTDAAKIPSTVRSRALGLCLPPLSTEDLCRLLRRVLREHCVPFRSSALSIMAAAAHGSAREAIAAAEWAAADALGGVLSPCMACCASDAMARAMLEAIAYGNAPAVQAACYAASALNASPSMLLDRMMRTINDTAMHQCIPGLTPHHGAGLRATARMARAMGARRAQAMYRTLLFGKRELRLSCGEHTGLSMVALRAMAV</sequence>
<dbReference type="EMBL" id="LN999011">
    <property type="protein sequence ID" value="CUX76726.1"/>
    <property type="molecule type" value="Genomic_DNA"/>
</dbReference>
<dbReference type="AlphaFoldDB" id="A0A143WNI5"/>
<dbReference type="SMART" id="SM00382">
    <property type="entry name" value="AAA"/>
    <property type="match status" value="1"/>
</dbReference>
<reference evidence="6" key="1">
    <citation type="submission" date="2016-01" db="EMBL/GenBank/DDBJ databases">
        <authorList>
            <person name="Husnik F."/>
        </authorList>
    </citation>
    <scope>NUCLEOTIDE SEQUENCE [LARGE SCALE GENOMIC DNA]</scope>
</reference>
<keyword evidence="3" id="KW-0235">DNA replication</keyword>
<comment type="subunit">
    <text evidence="3">DNA polymerase III contains a core (composed of alpha, epsilon and theta chains) that associates with a tau subunit. This core dimerizes to form the POLIII' complex. PolIII' associates with the gamma complex (composed of gamma, delta, delta', psi and chi chains) and with the beta chain to form the complete DNA polymerase III complex.</text>
</comment>
<dbReference type="Gene3D" id="3.40.50.300">
    <property type="entry name" value="P-loop containing nucleotide triphosphate hydrolases"/>
    <property type="match status" value="1"/>
</dbReference>
<dbReference type="InterPro" id="IPR003593">
    <property type="entry name" value="AAA+_ATPase"/>
</dbReference>
<evidence type="ECO:0000313" key="5">
    <source>
        <dbReference type="EMBL" id="CUX76726.1"/>
    </source>
</evidence>
<dbReference type="InterPro" id="IPR012763">
    <property type="entry name" value="DNA_pol_III_sug/sutau_N"/>
</dbReference>
<evidence type="ECO:0000256" key="2">
    <source>
        <dbReference type="ARBA" id="ARBA00049244"/>
    </source>
</evidence>
<feature type="domain" description="AAA+ ATPase" evidence="4">
    <location>
        <begin position="40"/>
        <end position="183"/>
    </location>
</feature>
<keyword evidence="3" id="KW-0547">Nucleotide-binding</keyword>
<dbReference type="EC" id="2.7.7.7" evidence="3"/>
<dbReference type="GO" id="GO:0009360">
    <property type="term" value="C:DNA polymerase III complex"/>
    <property type="evidence" value="ECO:0007669"/>
    <property type="project" value="InterPro"/>
</dbReference>
<keyword evidence="1 3" id="KW-0239">DNA-directed DNA polymerase</keyword>
<dbReference type="InterPro" id="IPR027417">
    <property type="entry name" value="P-loop_NTPase"/>
</dbReference>
<dbReference type="PATRIC" id="fig|189385.8.peg.113"/>
<comment type="similarity">
    <text evidence="3">Belongs to the DnaX/STICHEL family.</text>
</comment>
<evidence type="ECO:0000256" key="3">
    <source>
        <dbReference type="RuleBase" id="RU364063"/>
    </source>
</evidence>
<dbReference type="GO" id="GO:0003677">
    <property type="term" value="F:DNA binding"/>
    <property type="evidence" value="ECO:0007669"/>
    <property type="project" value="InterPro"/>
</dbReference>
<dbReference type="NCBIfam" id="TIGR02397">
    <property type="entry name" value="dnaX_nterm"/>
    <property type="match status" value="1"/>
</dbReference>
<evidence type="ECO:0000259" key="4">
    <source>
        <dbReference type="SMART" id="SM00382"/>
    </source>
</evidence>
<dbReference type="Gene3D" id="1.20.272.10">
    <property type="match status" value="1"/>
</dbReference>
<protein>
    <recommendedName>
        <fullName evidence="3">DNA polymerase III subunit gamma/tau</fullName>
        <ecNumber evidence="3">2.7.7.7</ecNumber>
    </recommendedName>
</protein>
<keyword evidence="3 5" id="KW-0808">Transferase</keyword>
<proteinExistence type="inferred from homology"/>
<gene>
    <name evidence="3 5" type="primary">dnaX</name>
    <name evidence="5" type="ORF">MHIR_TP00106</name>
</gene>
<keyword evidence="3 5" id="KW-0548">Nucleotidyltransferase</keyword>
<dbReference type="InterPro" id="IPR050238">
    <property type="entry name" value="DNA_Rep/Repair_Clamp_Loader"/>
</dbReference>
<dbReference type="SUPFAM" id="SSF52540">
    <property type="entry name" value="P-loop containing nucleoside triphosphate hydrolases"/>
    <property type="match status" value="1"/>
</dbReference>
<dbReference type="GO" id="GO:0006261">
    <property type="term" value="P:DNA-templated DNA replication"/>
    <property type="evidence" value="ECO:0007669"/>
    <property type="project" value="TreeGrafter"/>
</dbReference>
<dbReference type="GO" id="GO:0003887">
    <property type="term" value="F:DNA-directed DNA polymerase activity"/>
    <property type="evidence" value="ECO:0007669"/>
    <property type="project" value="UniProtKB-KW"/>
</dbReference>
<accession>A0A143WNI5</accession>
<dbReference type="GO" id="GO:0005524">
    <property type="term" value="F:ATP binding"/>
    <property type="evidence" value="ECO:0007669"/>
    <property type="project" value="UniProtKB-KW"/>
</dbReference>
<dbReference type="Pfam" id="PF13177">
    <property type="entry name" value="DNA_pol3_delta2"/>
    <property type="match status" value="1"/>
</dbReference>
<comment type="catalytic activity">
    <reaction evidence="2 3">
        <text>DNA(n) + a 2'-deoxyribonucleoside 5'-triphosphate = DNA(n+1) + diphosphate</text>
        <dbReference type="Rhea" id="RHEA:22508"/>
        <dbReference type="Rhea" id="RHEA-COMP:17339"/>
        <dbReference type="Rhea" id="RHEA-COMP:17340"/>
        <dbReference type="ChEBI" id="CHEBI:33019"/>
        <dbReference type="ChEBI" id="CHEBI:61560"/>
        <dbReference type="ChEBI" id="CHEBI:173112"/>
        <dbReference type="EC" id="2.7.7.7"/>
    </reaction>
</comment>
<keyword evidence="3" id="KW-0067">ATP-binding</keyword>
<dbReference type="PANTHER" id="PTHR11669:SF0">
    <property type="entry name" value="PROTEIN STICHEL-LIKE 2"/>
    <property type="match status" value="1"/>
</dbReference>
<dbReference type="PANTHER" id="PTHR11669">
    <property type="entry name" value="REPLICATION FACTOR C / DNA POLYMERASE III GAMMA-TAU SUBUNIT"/>
    <property type="match status" value="1"/>
</dbReference>
<evidence type="ECO:0000256" key="1">
    <source>
        <dbReference type="ARBA" id="ARBA00022932"/>
    </source>
</evidence>
<comment type="function">
    <text evidence="3">DNA polymerase III is a complex, multichain enzyme responsible for most of the replicative synthesis in bacteria. This DNA polymerase also exhibits 3' to 5' exonuclease activity.</text>
</comment>
<dbReference type="SUPFAM" id="SSF48019">
    <property type="entry name" value="post-AAA+ oligomerization domain-like"/>
    <property type="match status" value="1"/>
</dbReference>
<evidence type="ECO:0000313" key="6">
    <source>
        <dbReference type="Proteomes" id="UP000075242"/>
    </source>
</evidence>
<name>A0A143WNI5_TREPR</name>